<feature type="domain" description="N-acetyltransferase" evidence="1">
    <location>
        <begin position="8"/>
        <end position="174"/>
    </location>
</feature>
<reference evidence="2" key="1">
    <citation type="journal article" date="2023" name="Mol. Phylogenet. Evol.">
        <title>Genome-scale phylogeny and comparative genomics of the fungal order Sordariales.</title>
        <authorList>
            <person name="Hensen N."/>
            <person name="Bonometti L."/>
            <person name="Westerberg I."/>
            <person name="Brannstrom I.O."/>
            <person name="Guillou S."/>
            <person name="Cros-Aarteil S."/>
            <person name="Calhoun S."/>
            <person name="Haridas S."/>
            <person name="Kuo A."/>
            <person name="Mondo S."/>
            <person name="Pangilinan J."/>
            <person name="Riley R."/>
            <person name="LaButti K."/>
            <person name="Andreopoulos B."/>
            <person name="Lipzen A."/>
            <person name="Chen C."/>
            <person name="Yan M."/>
            <person name="Daum C."/>
            <person name="Ng V."/>
            <person name="Clum A."/>
            <person name="Steindorff A."/>
            <person name="Ohm R.A."/>
            <person name="Martin F."/>
            <person name="Silar P."/>
            <person name="Natvig D.O."/>
            <person name="Lalanne C."/>
            <person name="Gautier V."/>
            <person name="Ament-Velasquez S.L."/>
            <person name="Kruys A."/>
            <person name="Hutchinson M.I."/>
            <person name="Powell A.J."/>
            <person name="Barry K."/>
            <person name="Miller A.N."/>
            <person name="Grigoriev I.V."/>
            <person name="Debuchy R."/>
            <person name="Gladieux P."/>
            <person name="Hiltunen Thoren M."/>
            <person name="Johannesson H."/>
        </authorList>
    </citation>
    <scope>NUCLEOTIDE SEQUENCE</scope>
    <source>
        <strain evidence="2">CBS 359.72</strain>
    </source>
</reference>
<dbReference type="PANTHER" id="PTHR43072">
    <property type="entry name" value="N-ACETYLTRANSFERASE"/>
    <property type="match status" value="1"/>
</dbReference>
<dbReference type="EMBL" id="MU857712">
    <property type="protein sequence ID" value="KAK4245082.1"/>
    <property type="molecule type" value="Genomic_DNA"/>
</dbReference>
<accession>A0AAN7CPJ4</accession>
<dbReference type="InterPro" id="IPR000182">
    <property type="entry name" value="GNAT_dom"/>
</dbReference>
<evidence type="ECO:0000259" key="1">
    <source>
        <dbReference type="PROSITE" id="PS51186"/>
    </source>
</evidence>
<name>A0AAN7CPJ4_9PEZI</name>
<dbReference type="Proteomes" id="UP001303647">
    <property type="component" value="Unassembled WGS sequence"/>
</dbReference>
<keyword evidence="3" id="KW-1185">Reference proteome</keyword>
<dbReference type="GO" id="GO:0016747">
    <property type="term" value="F:acyltransferase activity, transferring groups other than amino-acyl groups"/>
    <property type="evidence" value="ECO:0007669"/>
    <property type="project" value="InterPro"/>
</dbReference>
<dbReference type="AlphaFoldDB" id="A0AAN7CPJ4"/>
<evidence type="ECO:0000313" key="3">
    <source>
        <dbReference type="Proteomes" id="UP001303647"/>
    </source>
</evidence>
<dbReference type="SUPFAM" id="SSF55729">
    <property type="entry name" value="Acyl-CoA N-acyltransferases (Nat)"/>
    <property type="match status" value="1"/>
</dbReference>
<comment type="caution">
    <text evidence="2">The sequence shown here is derived from an EMBL/GenBank/DDBJ whole genome shotgun (WGS) entry which is preliminary data.</text>
</comment>
<dbReference type="CDD" id="cd04301">
    <property type="entry name" value="NAT_SF"/>
    <property type="match status" value="1"/>
</dbReference>
<reference evidence="2" key="2">
    <citation type="submission" date="2023-05" db="EMBL/GenBank/DDBJ databases">
        <authorList>
            <consortium name="Lawrence Berkeley National Laboratory"/>
            <person name="Steindorff A."/>
            <person name="Hensen N."/>
            <person name="Bonometti L."/>
            <person name="Westerberg I."/>
            <person name="Brannstrom I.O."/>
            <person name="Guillou S."/>
            <person name="Cros-Aarteil S."/>
            <person name="Calhoun S."/>
            <person name="Haridas S."/>
            <person name="Kuo A."/>
            <person name="Mondo S."/>
            <person name="Pangilinan J."/>
            <person name="Riley R."/>
            <person name="Labutti K."/>
            <person name="Andreopoulos B."/>
            <person name="Lipzen A."/>
            <person name="Chen C."/>
            <person name="Yanf M."/>
            <person name="Daum C."/>
            <person name="Ng V."/>
            <person name="Clum A."/>
            <person name="Ohm R."/>
            <person name="Martin F."/>
            <person name="Silar P."/>
            <person name="Natvig D."/>
            <person name="Lalanne C."/>
            <person name="Gautier V."/>
            <person name="Ament-Velasquez S.L."/>
            <person name="Kruys A."/>
            <person name="Hutchinson M.I."/>
            <person name="Powell A.J."/>
            <person name="Barry K."/>
            <person name="Miller A.N."/>
            <person name="Grigoriev I.V."/>
            <person name="Debuchy R."/>
            <person name="Gladieux P."/>
            <person name="Thoren M.H."/>
            <person name="Johannesson H."/>
        </authorList>
    </citation>
    <scope>NUCLEOTIDE SEQUENCE</scope>
    <source>
        <strain evidence="2">CBS 359.72</strain>
    </source>
</reference>
<dbReference type="InterPro" id="IPR016181">
    <property type="entry name" value="Acyl_CoA_acyltransferase"/>
</dbReference>
<protein>
    <submittedName>
        <fullName evidence="2">GNAT domain-containing protein</fullName>
    </submittedName>
</protein>
<gene>
    <name evidence="2" type="ORF">C7999DRAFT_16706</name>
</gene>
<proteinExistence type="predicted"/>
<dbReference type="Gene3D" id="3.40.630.30">
    <property type="match status" value="1"/>
</dbReference>
<organism evidence="2 3">
    <name type="scientific">Corynascus novoguineensis</name>
    <dbReference type="NCBI Taxonomy" id="1126955"/>
    <lineage>
        <taxon>Eukaryota</taxon>
        <taxon>Fungi</taxon>
        <taxon>Dikarya</taxon>
        <taxon>Ascomycota</taxon>
        <taxon>Pezizomycotina</taxon>
        <taxon>Sordariomycetes</taxon>
        <taxon>Sordariomycetidae</taxon>
        <taxon>Sordariales</taxon>
        <taxon>Chaetomiaceae</taxon>
        <taxon>Corynascus</taxon>
    </lineage>
</organism>
<evidence type="ECO:0000313" key="2">
    <source>
        <dbReference type="EMBL" id="KAK4245082.1"/>
    </source>
</evidence>
<dbReference type="Pfam" id="PF13420">
    <property type="entry name" value="Acetyltransf_4"/>
    <property type="match status" value="1"/>
</dbReference>
<sequence length="194" mass="21049">MERDQAPITIRDIRDEDIPAITKIYNDIVVNTTATYEVDPPSPSTMNDRLSAVKKAGFPCLVAASSVPEVILGYAYASAFRPRPAYRFSVEHSVYVASNARDRGVGRQLMQALVKECERLGFRQMIAVIGDGGPSSPSVLFHQKLGFKISGTLEGSGYKFGRWLDTIFMQLAIGGGAGSPPDPASLPEVKLREG</sequence>
<dbReference type="PANTHER" id="PTHR43072:SF8">
    <property type="entry name" value="ACYLTRANSFERASE FABY-RELATED"/>
    <property type="match status" value="1"/>
</dbReference>
<dbReference type="PROSITE" id="PS51186">
    <property type="entry name" value="GNAT"/>
    <property type="match status" value="1"/>
</dbReference>